<comment type="caution">
    <text evidence="1">The sequence shown here is derived from an EMBL/GenBank/DDBJ whole genome shotgun (WGS) entry which is preliminary data.</text>
</comment>
<evidence type="ECO:0000313" key="1">
    <source>
        <dbReference type="EMBL" id="PWK89602.1"/>
    </source>
</evidence>
<dbReference type="EMBL" id="QLTT01000011">
    <property type="protein sequence ID" value="RAS60618.1"/>
    <property type="molecule type" value="Genomic_DNA"/>
</dbReference>
<dbReference type="EMBL" id="QGHB01000002">
    <property type="protein sequence ID" value="PWK89602.1"/>
    <property type="molecule type" value="Genomic_DNA"/>
</dbReference>
<dbReference type="Pfam" id="PF08012">
    <property type="entry name" value="DUF1702"/>
    <property type="match status" value="1"/>
</dbReference>
<keyword evidence="4" id="KW-1185">Reference proteome</keyword>
<name>A0A316I821_9PSEU</name>
<accession>A0A316I821</accession>
<evidence type="ECO:0000313" key="3">
    <source>
        <dbReference type="Proteomes" id="UP000246005"/>
    </source>
</evidence>
<dbReference type="Proteomes" id="UP000246005">
    <property type="component" value="Unassembled WGS sequence"/>
</dbReference>
<reference evidence="1 3" key="1">
    <citation type="submission" date="2018-05" db="EMBL/GenBank/DDBJ databases">
        <title>Genomic Encyclopedia of Type Strains, Phase IV (KMG-IV): sequencing the most valuable type-strain genomes for metagenomic binning, comparative biology and taxonomic classification.</title>
        <authorList>
            <person name="Goeker M."/>
        </authorList>
    </citation>
    <scope>NUCLEOTIDE SEQUENCE [LARGE SCALE GENOMIC DNA]</scope>
    <source>
        <strain evidence="2 4">DSM 45479</strain>
        <strain evidence="1 3">DSM 45480</strain>
    </source>
</reference>
<proteinExistence type="predicted"/>
<sequence>MAALGQELEQVDFGRRRFRLRTGSARETLEGAGRSFLEGFNAAVAWPADDRLASEIERIDVPLRGFAYEGAGMACAVLDILTLSGGRNTRALLRGPASGYPHLVHVGVGWAFARLRLRPGWGRAVVKDPLLRWLAWDGYGFHQGFFHTDRVIGGKVVERGLTEDQRAVRDQGVGRSLWFQECADPEAVALRINDFPRNRRPDLWSGVGLAATYAGGVRADELESLALLAGEYRADLAQGCSFACEARRISGVVPEHTRLAAPILAGVTADVAGSWANRSQHALGPANGTSAQYQQWRAGIRNLWADNMEGQPS</sequence>
<dbReference type="AlphaFoldDB" id="A0A316I821"/>
<dbReference type="InterPro" id="IPR012964">
    <property type="entry name" value="DUF1702"/>
</dbReference>
<dbReference type="RefSeq" id="WP_170154861.1">
    <property type="nucleotide sequence ID" value="NZ_QGHB01000002.1"/>
</dbReference>
<gene>
    <name evidence="2" type="ORF">C8D87_11136</name>
    <name evidence="1" type="ORF">C8D88_102877</name>
</gene>
<dbReference type="Proteomes" id="UP000248714">
    <property type="component" value="Unassembled WGS sequence"/>
</dbReference>
<protein>
    <submittedName>
        <fullName evidence="1">Uncharacterized protein DUF1702</fullName>
    </submittedName>
</protein>
<evidence type="ECO:0000313" key="2">
    <source>
        <dbReference type="EMBL" id="RAS60618.1"/>
    </source>
</evidence>
<evidence type="ECO:0000313" key="4">
    <source>
        <dbReference type="Proteomes" id="UP000248714"/>
    </source>
</evidence>
<organism evidence="1 3">
    <name type="scientific">Lentzea atacamensis</name>
    <dbReference type="NCBI Taxonomy" id="531938"/>
    <lineage>
        <taxon>Bacteria</taxon>
        <taxon>Bacillati</taxon>
        <taxon>Actinomycetota</taxon>
        <taxon>Actinomycetes</taxon>
        <taxon>Pseudonocardiales</taxon>
        <taxon>Pseudonocardiaceae</taxon>
        <taxon>Lentzea</taxon>
    </lineage>
</organism>